<feature type="transmembrane region" description="Helical" evidence="7">
    <location>
        <begin position="21"/>
        <end position="49"/>
    </location>
</feature>
<sequence length="514" mass="52982">MRAPVTAEPQDQARDAGNRRWLGLAVISLGVSLIVVDATVVNVLLPSIVEELGLRATDAEWLTSVYSLVFAALMISCGRIADLVGRRRMFVIGTGVFVVASLLAAMAATGGALVGARALQGVGAAMIMPATLSTINTLFSGRDRAVAFGIWGSMIAGMAAVGPLLGGWLATSHGWRWAFTINLPLGVLLVLGVLRYIPETRDPDGRPGIDWGGGVLSALGLGALVFALIEGQTFGWWTSQKDGWPLTPVPFALGGSVVLLSLLVVLERRRARAGKAVMLDLTLFEIASFRRGNIAASLISVGELGLLFVLPLFLQGAHGDSPLQIVVAILPLAIGAFFSGGLAARLAQRAGPARVVQYGMAAEVAAVLAIGLTTHAGTTGYGLAPWMLMYGIGLGMTSAQLSNVALAEVPPGQSGQASGTQSTARQVGSALGIALIGTVFATSLGHAMQARTGDAEVARELQSNVGTTIADLSPVQADAAVESLAVATGRAALVTAGILGVGLIMTLRLRRKDT</sequence>
<feature type="transmembrane region" description="Helical" evidence="7">
    <location>
        <begin position="249"/>
        <end position="266"/>
    </location>
</feature>
<feature type="transmembrane region" description="Helical" evidence="7">
    <location>
        <begin position="61"/>
        <end position="78"/>
    </location>
</feature>
<feature type="transmembrane region" description="Helical" evidence="7">
    <location>
        <begin position="209"/>
        <end position="229"/>
    </location>
</feature>
<dbReference type="Gene3D" id="1.20.1720.10">
    <property type="entry name" value="Multidrug resistance protein D"/>
    <property type="match status" value="1"/>
</dbReference>
<dbReference type="PROSITE" id="PS50850">
    <property type="entry name" value="MFS"/>
    <property type="match status" value="1"/>
</dbReference>
<evidence type="ECO:0000256" key="1">
    <source>
        <dbReference type="ARBA" id="ARBA00004651"/>
    </source>
</evidence>
<feature type="transmembrane region" description="Helical" evidence="7">
    <location>
        <begin position="491"/>
        <end position="509"/>
    </location>
</feature>
<feature type="transmembrane region" description="Helical" evidence="7">
    <location>
        <begin position="325"/>
        <end position="343"/>
    </location>
</feature>
<feature type="transmembrane region" description="Helical" evidence="7">
    <location>
        <begin position="383"/>
        <end position="406"/>
    </location>
</feature>
<keyword evidence="2" id="KW-0813">Transport</keyword>
<dbReference type="InterPro" id="IPR036259">
    <property type="entry name" value="MFS_trans_sf"/>
</dbReference>
<name>A0ABP6QKC6_9ACTN</name>
<dbReference type="CDD" id="cd17321">
    <property type="entry name" value="MFS_MMR_MDR_like"/>
    <property type="match status" value="1"/>
</dbReference>
<dbReference type="PRINTS" id="PR01036">
    <property type="entry name" value="TCRTETB"/>
</dbReference>
<proteinExistence type="predicted"/>
<dbReference type="EMBL" id="BAAAUV010000033">
    <property type="protein sequence ID" value="GAA3237562.1"/>
    <property type="molecule type" value="Genomic_DNA"/>
</dbReference>
<evidence type="ECO:0000313" key="9">
    <source>
        <dbReference type="EMBL" id="GAA3237562.1"/>
    </source>
</evidence>
<keyword evidence="5 7" id="KW-1133">Transmembrane helix</keyword>
<feature type="transmembrane region" description="Helical" evidence="7">
    <location>
        <begin position="175"/>
        <end position="197"/>
    </location>
</feature>
<evidence type="ECO:0000256" key="7">
    <source>
        <dbReference type="SAM" id="Phobius"/>
    </source>
</evidence>
<comment type="subcellular location">
    <subcellularLocation>
        <location evidence="1">Cell membrane</location>
        <topology evidence="1">Multi-pass membrane protein</topology>
    </subcellularLocation>
</comment>
<keyword evidence="4 7" id="KW-0812">Transmembrane</keyword>
<dbReference type="Gene3D" id="1.20.1250.20">
    <property type="entry name" value="MFS general substrate transporter like domains"/>
    <property type="match status" value="1"/>
</dbReference>
<accession>A0ABP6QKC6</accession>
<dbReference type="InterPro" id="IPR011701">
    <property type="entry name" value="MFS"/>
</dbReference>
<evidence type="ECO:0000259" key="8">
    <source>
        <dbReference type="PROSITE" id="PS50850"/>
    </source>
</evidence>
<feature type="transmembrane region" description="Helical" evidence="7">
    <location>
        <begin position="118"/>
        <end position="139"/>
    </location>
</feature>
<evidence type="ECO:0000256" key="4">
    <source>
        <dbReference type="ARBA" id="ARBA00022692"/>
    </source>
</evidence>
<dbReference type="SUPFAM" id="SSF103473">
    <property type="entry name" value="MFS general substrate transporter"/>
    <property type="match status" value="1"/>
</dbReference>
<evidence type="ECO:0000256" key="5">
    <source>
        <dbReference type="ARBA" id="ARBA00022989"/>
    </source>
</evidence>
<evidence type="ECO:0000256" key="3">
    <source>
        <dbReference type="ARBA" id="ARBA00022475"/>
    </source>
</evidence>
<feature type="transmembrane region" description="Helical" evidence="7">
    <location>
        <begin position="355"/>
        <end position="377"/>
    </location>
</feature>
<gene>
    <name evidence="9" type="ORF">GCM10010468_72530</name>
</gene>
<evidence type="ECO:0000313" key="10">
    <source>
        <dbReference type="Proteomes" id="UP001501237"/>
    </source>
</evidence>
<feature type="transmembrane region" description="Helical" evidence="7">
    <location>
        <begin position="146"/>
        <end position="169"/>
    </location>
</feature>
<protein>
    <submittedName>
        <fullName evidence="9">DHA2 family efflux MFS transporter permease subunit</fullName>
    </submittedName>
</protein>
<dbReference type="InterPro" id="IPR020846">
    <property type="entry name" value="MFS_dom"/>
</dbReference>
<feature type="transmembrane region" description="Helical" evidence="7">
    <location>
        <begin position="427"/>
        <end position="448"/>
    </location>
</feature>
<evidence type="ECO:0000256" key="2">
    <source>
        <dbReference type="ARBA" id="ARBA00022448"/>
    </source>
</evidence>
<dbReference type="Proteomes" id="UP001501237">
    <property type="component" value="Unassembled WGS sequence"/>
</dbReference>
<reference evidence="10" key="1">
    <citation type="journal article" date="2019" name="Int. J. Syst. Evol. Microbiol.">
        <title>The Global Catalogue of Microorganisms (GCM) 10K type strain sequencing project: providing services to taxonomists for standard genome sequencing and annotation.</title>
        <authorList>
            <consortium name="The Broad Institute Genomics Platform"/>
            <consortium name="The Broad Institute Genome Sequencing Center for Infectious Disease"/>
            <person name="Wu L."/>
            <person name="Ma J."/>
        </authorList>
    </citation>
    <scope>NUCLEOTIDE SEQUENCE [LARGE SCALE GENOMIC DNA]</scope>
    <source>
        <strain evidence="10">JCM 9377</strain>
    </source>
</reference>
<comment type="caution">
    <text evidence="9">The sequence shown here is derived from an EMBL/GenBank/DDBJ whole genome shotgun (WGS) entry which is preliminary data.</text>
</comment>
<keyword evidence="6 7" id="KW-0472">Membrane</keyword>
<organism evidence="9 10">
    <name type="scientific">Actinocorallia longicatena</name>
    <dbReference type="NCBI Taxonomy" id="111803"/>
    <lineage>
        <taxon>Bacteria</taxon>
        <taxon>Bacillati</taxon>
        <taxon>Actinomycetota</taxon>
        <taxon>Actinomycetes</taxon>
        <taxon>Streptosporangiales</taxon>
        <taxon>Thermomonosporaceae</taxon>
        <taxon>Actinocorallia</taxon>
    </lineage>
</organism>
<feature type="domain" description="Major facilitator superfamily (MFS) profile" evidence="8">
    <location>
        <begin position="23"/>
        <end position="514"/>
    </location>
</feature>
<feature type="transmembrane region" description="Helical" evidence="7">
    <location>
        <begin position="90"/>
        <end position="112"/>
    </location>
</feature>
<dbReference type="PANTHER" id="PTHR42718:SF46">
    <property type="entry name" value="BLR6921 PROTEIN"/>
    <property type="match status" value="1"/>
</dbReference>
<dbReference type="Pfam" id="PF07690">
    <property type="entry name" value="MFS_1"/>
    <property type="match status" value="2"/>
</dbReference>
<keyword evidence="3" id="KW-1003">Cell membrane</keyword>
<dbReference type="PANTHER" id="PTHR42718">
    <property type="entry name" value="MAJOR FACILITATOR SUPERFAMILY MULTIDRUG TRANSPORTER MFSC"/>
    <property type="match status" value="1"/>
</dbReference>
<keyword evidence="10" id="KW-1185">Reference proteome</keyword>
<evidence type="ECO:0000256" key="6">
    <source>
        <dbReference type="ARBA" id="ARBA00023136"/>
    </source>
</evidence>
<feature type="transmembrane region" description="Helical" evidence="7">
    <location>
        <begin position="294"/>
        <end position="313"/>
    </location>
</feature>